<dbReference type="InterPro" id="IPR020578">
    <property type="entry name" value="Aminotrans_V_PyrdxlP_BS"/>
</dbReference>
<dbReference type="GO" id="GO:0046872">
    <property type="term" value="F:metal ion binding"/>
    <property type="evidence" value="ECO:0007669"/>
    <property type="project" value="UniProtKB-KW"/>
</dbReference>
<proteinExistence type="inferred from homology"/>
<dbReference type="Gene3D" id="3.90.1150.10">
    <property type="entry name" value="Aspartate Aminotransferase, domain 1"/>
    <property type="match status" value="1"/>
</dbReference>
<dbReference type="Gene3D" id="3.40.640.10">
    <property type="entry name" value="Type I PLP-dependent aspartate aminotransferase-like (Major domain)"/>
    <property type="match status" value="1"/>
</dbReference>
<protein>
    <recommendedName>
        <fullName evidence="3">cysteine desulfurase</fullName>
        <ecNumber evidence="3">2.8.1.7</ecNumber>
    </recommendedName>
</protein>
<evidence type="ECO:0000256" key="7">
    <source>
        <dbReference type="ARBA" id="ARBA00023004"/>
    </source>
</evidence>
<keyword evidence="8" id="KW-0411">Iron-sulfur</keyword>
<dbReference type="NCBIfam" id="NF002806">
    <property type="entry name" value="PRK02948.1"/>
    <property type="match status" value="1"/>
</dbReference>
<dbReference type="GO" id="GO:0031071">
    <property type="term" value="F:cysteine desulfurase activity"/>
    <property type="evidence" value="ECO:0007669"/>
    <property type="project" value="UniProtKB-EC"/>
</dbReference>
<keyword evidence="7" id="KW-0408">Iron</keyword>
<dbReference type="InterPro" id="IPR015424">
    <property type="entry name" value="PyrdxlP-dep_Trfase"/>
</dbReference>
<dbReference type="InterPro" id="IPR016454">
    <property type="entry name" value="Cysteine_dSase"/>
</dbReference>
<comment type="catalytic activity">
    <reaction evidence="9">
        <text>(sulfur carrier)-H + L-cysteine = (sulfur carrier)-SH + L-alanine</text>
        <dbReference type="Rhea" id="RHEA:43892"/>
        <dbReference type="Rhea" id="RHEA-COMP:14737"/>
        <dbReference type="Rhea" id="RHEA-COMP:14739"/>
        <dbReference type="ChEBI" id="CHEBI:29917"/>
        <dbReference type="ChEBI" id="CHEBI:35235"/>
        <dbReference type="ChEBI" id="CHEBI:57972"/>
        <dbReference type="ChEBI" id="CHEBI:64428"/>
        <dbReference type="EC" id="2.8.1.7"/>
    </reaction>
</comment>
<feature type="domain" description="Aminotransferase class V" evidence="11">
    <location>
        <begin position="2"/>
        <end position="362"/>
    </location>
</feature>
<evidence type="ECO:0000256" key="4">
    <source>
        <dbReference type="ARBA" id="ARBA00022679"/>
    </source>
</evidence>
<reference evidence="12 13" key="1">
    <citation type="submission" date="2018-08" db="EMBL/GenBank/DDBJ databases">
        <title>Genome analysis of the thermophilic bacterium of the candidate phylum Aminicenantes from deep subsurface aquifer revealed its physiology and ecological role.</title>
        <authorList>
            <person name="Kadnikov V.V."/>
            <person name="Mardanov A.V."/>
            <person name="Beletsky A.V."/>
            <person name="Karnachuk O.V."/>
            <person name="Ravin N.V."/>
        </authorList>
    </citation>
    <scope>NUCLEOTIDE SEQUENCE [LARGE SCALE GENOMIC DNA]</scope>
    <source>
        <strain evidence="12">BY38</strain>
    </source>
</reference>
<dbReference type="InterPro" id="IPR015421">
    <property type="entry name" value="PyrdxlP-dep_Trfase_major"/>
</dbReference>
<accession>A0A3E2BMT2</accession>
<evidence type="ECO:0000256" key="8">
    <source>
        <dbReference type="ARBA" id="ARBA00023014"/>
    </source>
</evidence>
<evidence type="ECO:0000256" key="6">
    <source>
        <dbReference type="ARBA" id="ARBA00022898"/>
    </source>
</evidence>
<dbReference type="AlphaFoldDB" id="A0A3E2BMT2"/>
<evidence type="ECO:0000313" key="12">
    <source>
        <dbReference type="EMBL" id="RFT16073.1"/>
    </source>
</evidence>
<comment type="cofactor">
    <cofactor evidence="1 10">
        <name>pyridoxal 5'-phosphate</name>
        <dbReference type="ChEBI" id="CHEBI:597326"/>
    </cofactor>
</comment>
<dbReference type="Pfam" id="PF00266">
    <property type="entry name" value="Aminotran_5"/>
    <property type="match status" value="1"/>
</dbReference>
<dbReference type="Gene3D" id="1.10.260.50">
    <property type="match status" value="1"/>
</dbReference>
<name>A0A3E2BMT2_9BACT</name>
<dbReference type="PANTHER" id="PTHR11601">
    <property type="entry name" value="CYSTEINE DESULFURYLASE FAMILY MEMBER"/>
    <property type="match status" value="1"/>
</dbReference>
<evidence type="ECO:0000256" key="3">
    <source>
        <dbReference type="ARBA" id="ARBA00012239"/>
    </source>
</evidence>
<dbReference type="Proteomes" id="UP000257323">
    <property type="component" value="Unassembled WGS sequence"/>
</dbReference>
<evidence type="ECO:0000256" key="1">
    <source>
        <dbReference type="ARBA" id="ARBA00001933"/>
    </source>
</evidence>
<dbReference type="EMBL" id="QUAH01000005">
    <property type="protein sequence ID" value="RFT16073.1"/>
    <property type="molecule type" value="Genomic_DNA"/>
</dbReference>
<dbReference type="SUPFAM" id="SSF53383">
    <property type="entry name" value="PLP-dependent transferases"/>
    <property type="match status" value="1"/>
</dbReference>
<evidence type="ECO:0000256" key="2">
    <source>
        <dbReference type="ARBA" id="ARBA00006490"/>
    </source>
</evidence>
<dbReference type="InterPro" id="IPR000192">
    <property type="entry name" value="Aminotrans_V_dom"/>
</dbReference>
<dbReference type="FunFam" id="3.40.640.10:FF:000084">
    <property type="entry name" value="IscS-like cysteine desulfurase"/>
    <property type="match status" value="1"/>
</dbReference>
<evidence type="ECO:0000259" key="11">
    <source>
        <dbReference type="Pfam" id="PF00266"/>
    </source>
</evidence>
<evidence type="ECO:0000256" key="5">
    <source>
        <dbReference type="ARBA" id="ARBA00022723"/>
    </source>
</evidence>
<evidence type="ECO:0000256" key="9">
    <source>
        <dbReference type="ARBA" id="ARBA00050776"/>
    </source>
</evidence>
<dbReference type="InterPro" id="IPR015422">
    <property type="entry name" value="PyrdxlP-dep_Trfase_small"/>
</dbReference>
<organism evidence="12 13">
    <name type="scientific">Candidatus Saccharicenans subterraneus</name>
    <dbReference type="NCBI Taxonomy" id="2508984"/>
    <lineage>
        <taxon>Bacteria</taxon>
        <taxon>Candidatus Aminicenantota</taxon>
        <taxon>Candidatus Aminicenantia</taxon>
        <taxon>Candidatus Aminicenantales</taxon>
        <taxon>Candidatus Saccharicenantaceae</taxon>
        <taxon>Candidatus Saccharicenans</taxon>
    </lineage>
</organism>
<dbReference type="PANTHER" id="PTHR11601:SF34">
    <property type="entry name" value="CYSTEINE DESULFURASE"/>
    <property type="match status" value="1"/>
</dbReference>
<evidence type="ECO:0000256" key="10">
    <source>
        <dbReference type="RuleBase" id="RU004504"/>
    </source>
</evidence>
<keyword evidence="4" id="KW-0808">Transferase</keyword>
<comment type="caution">
    <text evidence="12">The sequence shown here is derived from an EMBL/GenBank/DDBJ whole genome shotgun (WGS) entry which is preliminary data.</text>
</comment>
<keyword evidence="6" id="KW-0663">Pyridoxal phosphate</keyword>
<comment type="similarity">
    <text evidence="2">Belongs to the class-V pyridoxal-phosphate-dependent aminotransferase family. NifS/IscS subfamily.</text>
</comment>
<dbReference type="PIRSF" id="PIRSF005572">
    <property type="entry name" value="NifS"/>
    <property type="match status" value="1"/>
</dbReference>
<keyword evidence="5" id="KW-0479">Metal-binding</keyword>
<dbReference type="GO" id="GO:0051536">
    <property type="term" value="F:iron-sulfur cluster binding"/>
    <property type="evidence" value="ECO:0007669"/>
    <property type="project" value="UniProtKB-KW"/>
</dbReference>
<dbReference type="EC" id="2.8.1.7" evidence="3"/>
<sequence length="384" mass="42449">MVYLDNNATTPLDPQVAEKMAWFIREHFGNPSSLYPIGRQVKELLTEAREQVAAALGAHRSEIIFTGSGTEADNFAIIGVLEARPEKKQFITSAIEHPAVLETARYLEKKGYLVHYLPVDRFGLVDLNYLESVISEETALVSVMMANNEIGTIQPLEEIIRLARRYGVPVHTDAVQAFGKMELNVRKLGVDLLTVSSHKIYGPKGVGALYIKKGTPILPFIHGGHQEFGLRAGTENTAGIVGFGEAARILQERWKKDKDRLEKLADKLKAGLEEKIPNIVFNGHPEKRIKSTINFAYPGLEAEAILLALATKEIYVSTGSACSEESEEASHVLLAIGLKPEIARSAIRMSLGRFNTDQDVELVLKEMPEIVARLRAISPFQPEV</sequence>
<dbReference type="PROSITE" id="PS00595">
    <property type="entry name" value="AA_TRANSFER_CLASS_5"/>
    <property type="match status" value="1"/>
</dbReference>
<gene>
    <name evidence="12" type="ORF">OP8BY_2079</name>
</gene>
<evidence type="ECO:0000313" key="13">
    <source>
        <dbReference type="Proteomes" id="UP000257323"/>
    </source>
</evidence>